<protein>
    <recommendedName>
        <fullName evidence="2">Ubiquinol-cytochrome c chaperone domain-containing protein</fullName>
    </recommendedName>
</protein>
<evidence type="ECO:0000259" key="2">
    <source>
        <dbReference type="Pfam" id="PF03981"/>
    </source>
</evidence>
<feature type="domain" description="Ubiquinol-cytochrome c chaperone" evidence="2">
    <location>
        <begin position="106"/>
        <end position="244"/>
    </location>
</feature>
<reference evidence="3 4" key="1">
    <citation type="submission" date="2020-08" db="EMBL/GenBank/DDBJ databases">
        <title>Aphidius gifuensis genome sequencing and assembly.</title>
        <authorList>
            <person name="Du Z."/>
        </authorList>
    </citation>
    <scope>NUCLEOTIDE SEQUENCE [LARGE SCALE GENOMIC DNA]</scope>
    <source>
        <strain evidence="3">YNYX2018</strain>
        <tissue evidence="3">Adults</tissue>
    </source>
</reference>
<dbReference type="Proteomes" id="UP000639338">
    <property type="component" value="Unassembled WGS sequence"/>
</dbReference>
<dbReference type="PANTHER" id="PTHR12184:SF1">
    <property type="entry name" value="UBIQUINOL-CYTOCHROME-C REDUCTASE COMPLEX ASSEMBLY FACTOR 1"/>
    <property type="match status" value="1"/>
</dbReference>
<dbReference type="Pfam" id="PF03981">
    <property type="entry name" value="Ubiq_cyt_C_chap"/>
    <property type="match status" value="1"/>
</dbReference>
<dbReference type="EMBL" id="JACMRX010000004">
    <property type="protein sequence ID" value="KAF7991316.1"/>
    <property type="molecule type" value="Genomic_DNA"/>
</dbReference>
<dbReference type="OrthoDB" id="4007at2759"/>
<evidence type="ECO:0000313" key="4">
    <source>
        <dbReference type="Proteomes" id="UP000639338"/>
    </source>
</evidence>
<dbReference type="GO" id="GO:0034551">
    <property type="term" value="P:mitochondrial respiratory chain complex III assembly"/>
    <property type="evidence" value="ECO:0007669"/>
    <property type="project" value="TreeGrafter"/>
</dbReference>
<dbReference type="GO" id="GO:0005739">
    <property type="term" value="C:mitochondrion"/>
    <property type="evidence" value="ECO:0007669"/>
    <property type="project" value="TreeGrafter"/>
</dbReference>
<dbReference type="PANTHER" id="PTHR12184">
    <property type="entry name" value="UBIQUINOL-CYTOCHROME C REDUCTASE COMPLEX ASSEMBLY FACTOR 1 FAMILY MEMBER"/>
    <property type="match status" value="1"/>
</dbReference>
<organism evidence="3 4">
    <name type="scientific">Aphidius gifuensis</name>
    <name type="common">Parasitoid wasp</name>
    <dbReference type="NCBI Taxonomy" id="684658"/>
    <lineage>
        <taxon>Eukaryota</taxon>
        <taxon>Metazoa</taxon>
        <taxon>Ecdysozoa</taxon>
        <taxon>Arthropoda</taxon>
        <taxon>Hexapoda</taxon>
        <taxon>Insecta</taxon>
        <taxon>Pterygota</taxon>
        <taxon>Neoptera</taxon>
        <taxon>Endopterygota</taxon>
        <taxon>Hymenoptera</taxon>
        <taxon>Apocrita</taxon>
        <taxon>Ichneumonoidea</taxon>
        <taxon>Braconidae</taxon>
        <taxon>Aphidiinae</taxon>
        <taxon>Aphidius</taxon>
    </lineage>
</organism>
<dbReference type="InterPro" id="IPR007129">
    <property type="entry name" value="Ubiqinol_cyt_c_chaperone_CPB3"/>
</dbReference>
<comment type="caution">
    <text evidence="3">The sequence shown here is derived from an EMBL/GenBank/DDBJ whole genome shotgun (WGS) entry which is preliminary data.</text>
</comment>
<sequence length="258" mass="29996">MQALSVIKIVGSTLSSSRNVTLRFATFSRCLSPVLVNKNNNIDKQLIHTTAVVPVALNSFANSDSYVNRTRDFFKYHLFQKYKLRAKGFYLYRFIVDTIDHVGFIQDYRMADTFFSWFLITELHVWMMMVRLQDAGREGPDLIKNLVAAMWQDAHIRKKQLGKVKESTVREHMQEIGFQFNAAIIGYDEGIMTNDKVLAGALWRRLFQSECNNPEHLEQLVIYVHKTMKMLDDLPHETLFRASQIAWIDHKKCSPSIK</sequence>
<keyword evidence="4" id="KW-1185">Reference proteome</keyword>
<accession>A0A834XR75</accession>
<name>A0A834XR75_APHGI</name>
<comment type="similarity">
    <text evidence="1">Belongs to the CBP3 family.</text>
</comment>
<gene>
    <name evidence="3" type="ORF">HCN44_002878</name>
</gene>
<evidence type="ECO:0000313" key="3">
    <source>
        <dbReference type="EMBL" id="KAF7991316.1"/>
    </source>
</evidence>
<dbReference type="InterPro" id="IPR021150">
    <property type="entry name" value="Ubiq_cyt_c_chap"/>
</dbReference>
<evidence type="ECO:0000256" key="1">
    <source>
        <dbReference type="ARBA" id="ARBA00006407"/>
    </source>
</evidence>
<proteinExistence type="inferred from homology"/>
<dbReference type="AlphaFoldDB" id="A0A834XR75"/>